<keyword evidence="7" id="KW-0067">ATP-binding</keyword>
<dbReference type="SUPFAM" id="SSF52540">
    <property type="entry name" value="P-loop containing nucleoside triphosphate hydrolases"/>
    <property type="match status" value="1"/>
</dbReference>
<keyword evidence="10" id="KW-0665">Pyrimidine biosynthesis</keyword>
<evidence type="ECO:0000256" key="12">
    <source>
        <dbReference type="ARBA" id="ARBA00070745"/>
    </source>
</evidence>
<protein>
    <recommendedName>
        <fullName evidence="12">CTP synthase</fullName>
        <ecNumber evidence="3">6.3.4.2</ecNumber>
    </recommendedName>
</protein>
<dbReference type="SUPFAM" id="SSF52317">
    <property type="entry name" value="Class I glutamine amidotransferase-like"/>
    <property type="match status" value="1"/>
</dbReference>
<comment type="pathway">
    <text evidence="1">Pyrimidine metabolism; CTP biosynthesis via de novo pathway; CTP from UDP: step 2/2.</text>
</comment>
<dbReference type="Gene3D" id="3.40.50.880">
    <property type="match status" value="1"/>
</dbReference>
<dbReference type="PROSITE" id="PS51273">
    <property type="entry name" value="GATASE_TYPE_1"/>
    <property type="match status" value="1"/>
</dbReference>
<evidence type="ECO:0000313" key="15">
    <source>
        <dbReference type="EMBL" id="SUZ53875.1"/>
    </source>
</evidence>
<evidence type="ECO:0000256" key="8">
    <source>
        <dbReference type="ARBA" id="ARBA00022842"/>
    </source>
</evidence>
<keyword evidence="6" id="KW-0547">Nucleotide-binding</keyword>
<dbReference type="FunFam" id="3.40.50.880:FF:000002">
    <property type="entry name" value="CTP synthase"/>
    <property type="match status" value="1"/>
</dbReference>
<keyword evidence="8" id="KW-0460">Magnesium</keyword>
<dbReference type="PANTHER" id="PTHR11550:SF0">
    <property type="entry name" value="CTP SYNTHASE-RELATED"/>
    <property type="match status" value="1"/>
</dbReference>
<evidence type="ECO:0000256" key="3">
    <source>
        <dbReference type="ARBA" id="ARBA00012291"/>
    </source>
</evidence>
<dbReference type="EC" id="6.3.4.2" evidence="3"/>
<comment type="catalytic activity">
    <reaction evidence="11">
        <text>UTP + L-glutamine + ATP + H2O = CTP + L-glutamate + ADP + phosphate + 2 H(+)</text>
        <dbReference type="Rhea" id="RHEA:26426"/>
        <dbReference type="ChEBI" id="CHEBI:15377"/>
        <dbReference type="ChEBI" id="CHEBI:15378"/>
        <dbReference type="ChEBI" id="CHEBI:29985"/>
        <dbReference type="ChEBI" id="CHEBI:30616"/>
        <dbReference type="ChEBI" id="CHEBI:37563"/>
        <dbReference type="ChEBI" id="CHEBI:43474"/>
        <dbReference type="ChEBI" id="CHEBI:46398"/>
        <dbReference type="ChEBI" id="CHEBI:58359"/>
        <dbReference type="ChEBI" id="CHEBI:456216"/>
        <dbReference type="EC" id="6.3.4.2"/>
    </reaction>
</comment>
<dbReference type="GO" id="GO:0019856">
    <property type="term" value="P:pyrimidine nucleobase biosynthetic process"/>
    <property type="evidence" value="ECO:0007669"/>
    <property type="project" value="TreeGrafter"/>
</dbReference>
<accession>A0A381NH34</accession>
<dbReference type="FunFam" id="3.40.50.300:FF:000009">
    <property type="entry name" value="CTP synthase"/>
    <property type="match status" value="1"/>
</dbReference>
<evidence type="ECO:0000259" key="13">
    <source>
        <dbReference type="Pfam" id="PF00117"/>
    </source>
</evidence>
<evidence type="ECO:0000256" key="5">
    <source>
        <dbReference type="ARBA" id="ARBA00022723"/>
    </source>
</evidence>
<dbReference type="AlphaFoldDB" id="A0A381NH34"/>
<dbReference type="UniPathway" id="UPA00159">
    <property type="reaction ID" value="UER00277"/>
</dbReference>
<dbReference type="NCBIfam" id="TIGR00337">
    <property type="entry name" value="PyrG"/>
    <property type="match status" value="1"/>
</dbReference>
<evidence type="ECO:0000256" key="1">
    <source>
        <dbReference type="ARBA" id="ARBA00005171"/>
    </source>
</evidence>
<evidence type="ECO:0000256" key="6">
    <source>
        <dbReference type="ARBA" id="ARBA00022741"/>
    </source>
</evidence>
<dbReference type="GO" id="GO:0003883">
    <property type="term" value="F:CTP synthase activity"/>
    <property type="evidence" value="ECO:0007669"/>
    <property type="project" value="UniProtKB-EC"/>
</dbReference>
<gene>
    <name evidence="15" type="ORF">METZ01_LOCUS6729</name>
</gene>
<proteinExistence type="inferred from homology"/>
<dbReference type="CDD" id="cd01746">
    <property type="entry name" value="GATase1_CTP_Synthase"/>
    <property type="match status" value="1"/>
</dbReference>
<dbReference type="InterPro" id="IPR027417">
    <property type="entry name" value="P-loop_NTPase"/>
</dbReference>
<keyword evidence="5" id="KW-0479">Metal-binding</keyword>
<dbReference type="InterPro" id="IPR017456">
    <property type="entry name" value="CTP_synthase_N"/>
</dbReference>
<dbReference type="GO" id="GO:0005829">
    <property type="term" value="C:cytosol"/>
    <property type="evidence" value="ECO:0007669"/>
    <property type="project" value="TreeGrafter"/>
</dbReference>
<name>A0A381NH34_9ZZZZ</name>
<dbReference type="GO" id="GO:0046872">
    <property type="term" value="F:metal ion binding"/>
    <property type="evidence" value="ECO:0007669"/>
    <property type="project" value="UniProtKB-KW"/>
</dbReference>
<feature type="domain" description="Glutamine amidotransferase" evidence="13">
    <location>
        <begin position="304"/>
        <end position="528"/>
    </location>
</feature>
<evidence type="ECO:0000256" key="11">
    <source>
        <dbReference type="ARBA" id="ARBA00047781"/>
    </source>
</evidence>
<evidence type="ECO:0000256" key="9">
    <source>
        <dbReference type="ARBA" id="ARBA00022962"/>
    </source>
</evidence>
<keyword evidence="4" id="KW-0436">Ligase</keyword>
<evidence type="ECO:0000256" key="2">
    <source>
        <dbReference type="ARBA" id="ARBA00007533"/>
    </source>
</evidence>
<evidence type="ECO:0000256" key="4">
    <source>
        <dbReference type="ARBA" id="ARBA00022598"/>
    </source>
</evidence>
<dbReference type="NCBIfam" id="NF003792">
    <property type="entry name" value="PRK05380.1"/>
    <property type="match status" value="1"/>
</dbReference>
<dbReference type="PANTHER" id="PTHR11550">
    <property type="entry name" value="CTP SYNTHASE"/>
    <property type="match status" value="1"/>
</dbReference>
<dbReference type="InterPro" id="IPR017926">
    <property type="entry name" value="GATASE"/>
</dbReference>
<dbReference type="GO" id="GO:0005524">
    <property type="term" value="F:ATP binding"/>
    <property type="evidence" value="ECO:0007669"/>
    <property type="project" value="UniProtKB-KW"/>
</dbReference>
<evidence type="ECO:0000256" key="7">
    <source>
        <dbReference type="ARBA" id="ARBA00022840"/>
    </source>
</evidence>
<keyword evidence="9" id="KW-0315">Glutamine amidotransferase</keyword>
<dbReference type="HAMAP" id="MF_01227">
    <property type="entry name" value="PyrG"/>
    <property type="match status" value="1"/>
</dbReference>
<comment type="similarity">
    <text evidence="2">Belongs to the CTP synthase family.</text>
</comment>
<feature type="domain" description="CTP synthase N-terminal" evidence="14">
    <location>
        <begin position="4"/>
        <end position="268"/>
    </location>
</feature>
<dbReference type="Gene3D" id="3.40.50.300">
    <property type="entry name" value="P-loop containing nucleotide triphosphate hydrolases"/>
    <property type="match status" value="1"/>
</dbReference>
<dbReference type="CDD" id="cd03113">
    <property type="entry name" value="CTPS_N"/>
    <property type="match status" value="1"/>
</dbReference>
<dbReference type="GO" id="GO:0097268">
    <property type="term" value="C:cytoophidium"/>
    <property type="evidence" value="ECO:0007669"/>
    <property type="project" value="UniProtKB-ARBA"/>
</dbReference>
<dbReference type="GO" id="GO:0044210">
    <property type="term" value="P:'de novo' CTP biosynthetic process"/>
    <property type="evidence" value="ECO:0007669"/>
    <property type="project" value="UniProtKB-UniPathway"/>
</dbReference>
<dbReference type="InterPro" id="IPR033828">
    <property type="entry name" value="GATase1_CTP_Synthase"/>
</dbReference>
<evidence type="ECO:0000256" key="10">
    <source>
        <dbReference type="ARBA" id="ARBA00022975"/>
    </source>
</evidence>
<dbReference type="InterPro" id="IPR029062">
    <property type="entry name" value="Class_I_gatase-like"/>
</dbReference>
<dbReference type="InterPro" id="IPR004468">
    <property type="entry name" value="CTP_synthase"/>
</dbReference>
<dbReference type="GO" id="GO:0042802">
    <property type="term" value="F:identical protein binding"/>
    <property type="evidence" value="ECO:0007669"/>
    <property type="project" value="TreeGrafter"/>
</dbReference>
<sequence>MSKKYIFVTGGVTSSLGKGIISASLGLLLKSVGFKVTIQKFDPYLNIDPGTMNPYEHGECYVTEDGAETDLDLGHYERFLGISTSQDNNVTTGRIYNNVIKKEREGKFLGKTVQVIPHITDEIKNGFYKIGKNNDFEIIITEIGGCIGDIESLPFFEAVRQAKQDLKRNNFLSIHLTLIPYLSASGELKTKPTQHSVKKLLEAGIQPDILVCRTEHSLGKEIKDKLALFCNVSKNSVIESIDAKSIYDVPILMKNEKLHIRVIEYLNLVRKKSLKMQKWSKFLKNLHSSKYEISVGIVGKYTELHDAYKSISESLIHAGANLNSRVKIKWISSDKITTKNANNKLKKLDGIIVAPGFGDRGINGKIIAIKFSRLNKIPFFGICLGMQCASIEFSRNVLNLKDADSYEFNQNTKNPIINLMENQKNIKNKGGTMRLGSYDCELSKNSIAIKAYKKSSIRERHRHRFEFNNNYLEDFKKNGMEITGVNKKLNLVEIIELKNHPWFLGTQYHPEYKSTVLNPHPLFISFVKKIKILKNGQ</sequence>
<dbReference type="EMBL" id="UINC01000355">
    <property type="protein sequence ID" value="SUZ53875.1"/>
    <property type="molecule type" value="Genomic_DNA"/>
</dbReference>
<organism evidence="15">
    <name type="scientific">marine metagenome</name>
    <dbReference type="NCBI Taxonomy" id="408172"/>
    <lineage>
        <taxon>unclassified sequences</taxon>
        <taxon>metagenomes</taxon>
        <taxon>ecological metagenomes</taxon>
    </lineage>
</organism>
<evidence type="ECO:0000259" key="14">
    <source>
        <dbReference type="Pfam" id="PF06418"/>
    </source>
</evidence>
<reference evidence="15" key="1">
    <citation type="submission" date="2018-05" db="EMBL/GenBank/DDBJ databases">
        <authorList>
            <person name="Lanie J.A."/>
            <person name="Ng W.-L."/>
            <person name="Kazmierczak K.M."/>
            <person name="Andrzejewski T.M."/>
            <person name="Davidsen T.M."/>
            <person name="Wayne K.J."/>
            <person name="Tettelin H."/>
            <person name="Glass J.I."/>
            <person name="Rusch D."/>
            <person name="Podicherti R."/>
            <person name="Tsui H.-C.T."/>
            <person name="Winkler M.E."/>
        </authorList>
    </citation>
    <scope>NUCLEOTIDE SEQUENCE</scope>
</reference>
<dbReference type="Pfam" id="PF00117">
    <property type="entry name" value="GATase"/>
    <property type="match status" value="1"/>
</dbReference>
<dbReference type="Pfam" id="PF06418">
    <property type="entry name" value="CTP_synth_N"/>
    <property type="match status" value="1"/>
</dbReference>